<evidence type="ECO:0000313" key="2">
    <source>
        <dbReference type="Proteomes" id="UP000186736"/>
    </source>
</evidence>
<dbReference type="RefSeq" id="WP_178392065.1">
    <property type="nucleotide sequence ID" value="NZ_MKZO01000058.1"/>
</dbReference>
<sequence>MDGSNELLMHGFADALHEASGILVSDIRFGSAKGDAEPDASAVLQTPDGQWQLIFFIRKTFYPRDAREALWKLEGHRTRAQHPSQIVPMVLAEHLSKGAKEALKQRGVGFFDSAGALFLKHRNWLINIEGSKPKARAAPREVALFRGAREMVVHALLQSRGDWFHGLDIVELSSTSGYSVSTVLQALERLEWVESQGQGRHRLRRLSRPGELLDAWARDWAQRKQDKTRWYFFCEDPRQLADKLGARMAASKSPLAFTGAIAANRLSPLLTHVDVAELVAPRDVREMAEAIGLKPAEKGANVVLIERAGATQLFQDYSPTQRTWSTSPFIQYLDLLDGRGRNAELAAQLRSEILMI</sequence>
<protein>
    <recommendedName>
        <fullName evidence="3">Transcriptional regulator, AbiEi antitoxin, Type IV TA system</fullName>
    </recommendedName>
</protein>
<dbReference type="InterPro" id="IPR019238">
    <property type="entry name" value="AbiEi_2"/>
</dbReference>
<name>A0A1Q9QY26_PSEPU</name>
<dbReference type="Pfam" id="PF09952">
    <property type="entry name" value="AbiEi_2"/>
    <property type="match status" value="1"/>
</dbReference>
<gene>
    <name evidence="1" type="ORF">PSEMO_53600</name>
</gene>
<dbReference type="AlphaFoldDB" id="A0A1Q9QY26"/>
<organism evidence="1 2">
    <name type="scientific">Pseudomonas putida</name>
    <name type="common">Arthrobacter siderocapsulatus</name>
    <dbReference type="NCBI Taxonomy" id="303"/>
    <lineage>
        <taxon>Bacteria</taxon>
        <taxon>Pseudomonadati</taxon>
        <taxon>Pseudomonadota</taxon>
        <taxon>Gammaproteobacteria</taxon>
        <taxon>Pseudomonadales</taxon>
        <taxon>Pseudomonadaceae</taxon>
        <taxon>Pseudomonas</taxon>
    </lineage>
</organism>
<dbReference type="Proteomes" id="UP000186736">
    <property type="component" value="Unassembled WGS sequence"/>
</dbReference>
<comment type="caution">
    <text evidence="1">The sequence shown here is derived from an EMBL/GenBank/DDBJ whole genome shotgun (WGS) entry which is preliminary data.</text>
</comment>
<dbReference type="EMBL" id="MKZO01000058">
    <property type="protein sequence ID" value="OLS60051.1"/>
    <property type="molecule type" value="Genomic_DNA"/>
</dbReference>
<reference evidence="1 2" key="1">
    <citation type="submission" date="2016-10" db="EMBL/GenBank/DDBJ databases">
        <title>Genome Sequence of Pseudomonas putida GM4FR.</title>
        <authorList>
            <person name="Poehlein A."/>
            <person name="Wemheuer F."/>
            <person name="Hollensteiner J."/>
            <person name="Wemheuer B."/>
        </authorList>
    </citation>
    <scope>NUCLEOTIDE SEQUENCE [LARGE SCALE GENOMIC DNA]</scope>
    <source>
        <strain evidence="1 2">GM4FR</strain>
    </source>
</reference>
<proteinExistence type="predicted"/>
<evidence type="ECO:0008006" key="3">
    <source>
        <dbReference type="Google" id="ProtNLM"/>
    </source>
</evidence>
<accession>A0A1Q9QY26</accession>
<evidence type="ECO:0000313" key="1">
    <source>
        <dbReference type="EMBL" id="OLS60051.1"/>
    </source>
</evidence>